<name>A0ABP9LDT7_9RHOB</name>
<comment type="caution">
    <text evidence="8">The sequence shown here is derived from an EMBL/GenBank/DDBJ whole genome shotgun (WGS) entry which is preliminary data.</text>
</comment>
<reference evidence="9" key="1">
    <citation type="journal article" date="2019" name="Int. J. Syst. Evol. Microbiol.">
        <title>The Global Catalogue of Microorganisms (GCM) 10K type strain sequencing project: providing services to taxonomists for standard genome sequencing and annotation.</title>
        <authorList>
            <consortium name="The Broad Institute Genomics Platform"/>
            <consortium name="The Broad Institute Genome Sequencing Center for Infectious Disease"/>
            <person name="Wu L."/>
            <person name="Ma J."/>
        </authorList>
    </citation>
    <scope>NUCLEOTIDE SEQUENCE [LARGE SCALE GENOMIC DNA]</scope>
    <source>
        <strain evidence="9">JCM 18015</strain>
    </source>
</reference>
<comment type="subcellular location">
    <subcellularLocation>
        <location evidence="1">Cell membrane</location>
        <topology evidence="1">Single-pass membrane protein</topology>
    </subcellularLocation>
    <subcellularLocation>
        <location evidence="7">Cell membrane</location>
        <topology evidence="7">Single-pass type II membrane protein</topology>
    </subcellularLocation>
</comment>
<gene>
    <name evidence="8" type="ORF">GCM10023209_25470</name>
</gene>
<sequence length="131" mass="13923">MSFTFDTPRARRRPSLTPMVDVVFLLLVFFMLASRFGQEAEIALSPPSGSAGSTTWDGPPRLIEIGPDTLRLNGNTTALTDLADGISALVSGPEDPIVLMPVEGSDLQRLLDVAAVLRAAGFESLILVDAP</sequence>
<protein>
    <recommendedName>
        <fullName evidence="10">Biopolymer transport protein ExbD</fullName>
    </recommendedName>
</protein>
<dbReference type="EMBL" id="BAABHW010000003">
    <property type="protein sequence ID" value="GAA5076392.1"/>
    <property type="molecule type" value="Genomic_DNA"/>
</dbReference>
<proteinExistence type="inferred from homology"/>
<dbReference type="PANTHER" id="PTHR30558:SF3">
    <property type="entry name" value="BIOPOLYMER TRANSPORT PROTEIN EXBD-RELATED"/>
    <property type="match status" value="1"/>
</dbReference>
<evidence type="ECO:0000313" key="8">
    <source>
        <dbReference type="EMBL" id="GAA5076392.1"/>
    </source>
</evidence>
<keyword evidence="9" id="KW-1185">Reference proteome</keyword>
<evidence type="ECO:0000256" key="7">
    <source>
        <dbReference type="RuleBase" id="RU003879"/>
    </source>
</evidence>
<dbReference type="PANTHER" id="PTHR30558">
    <property type="entry name" value="EXBD MEMBRANE COMPONENT OF PMF-DRIVEN MACROMOLECULE IMPORT SYSTEM"/>
    <property type="match status" value="1"/>
</dbReference>
<comment type="similarity">
    <text evidence="2 7">Belongs to the ExbD/TolR family.</text>
</comment>
<keyword evidence="7" id="KW-0653">Protein transport</keyword>
<evidence type="ECO:0000256" key="6">
    <source>
        <dbReference type="ARBA" id="ARBA00023136"/>
    </source>
</evidence>
<dbReference type="InterPro" id="IPR003400">
    <property type="entry name" value="ExbD"/>
</dbReference>
<evidence type="ECO:0000256" key="4">
    <source>
        <dbReference type="ARBA" id="ARBA00022692"/>
    </source>
</evidence>
<evidence type="ECO:0000256" key="3">
    <source>
        <dbReference type="ARBA" id="ARBA00022475"/>
    </source>
</evidence>
<keyword evidence="7" id="KW-0813">Transport</keyword>
<dbReference type="Proteomes" id="UP001499910">
    <property type="component" value="Unassembled WGS sequence"/>
</dbReference>
<organism evidence="8 9">
    <name type="scientific">[Roseibacterium] beibuensis</name>
    <dbReference type="NCBI Taxonomy" id="1193142"/>
    <lineage>
        <taxon>Bacteria</taxon>
        <taxon>Pseudomonadati</taxon>
        <taxon>Pseudomonadota</taxon>
        <taxon>Alphaproteobacteria</taxon>
        <taxon>Rhodobacterales</taxon>
        <taxon>Roseobacteraceae</taxon>
        <taxon>Roseicyclus</taxon>
    </lineage>
</organism>
<evidence type="ECO:0008006" key="10">
    <source>
        <dbReference type="Google" id="ProtNLM"/>
    </source>
</evidence>
<keyword evidence="3" id="KW-1003">Cell membrane</keyword>
<evidence type="ECO:0000256" key="1">
    <source>
        <dbReference type="ARBA" id="ARBA00004162"/>
    </source>
</evidence>
<evidence type="ECO:0000313" key="9">
    <source>
        <dbReference type="Proteomes" id="UP001499910"/>
    </source>
</evidence>
<dbReference type="Pfam" id="PF02472">
    <property type="entry name" value="ExbD"/>
    <property type="match status" value="1"/>
</dbReference>
<keyword evidence="4 7" id="KW-0812">Transmembrane</keyword>
<keyword evidence="6" id="KW-0472">Membrane</keyword>
<keyword evidence="5" id="KW-1133">Transmembrane helix</keyword>
<accession>A0ABP9LDT7</accession>
<dbReference type="RefSeq" id="WP_259548478.1">
    <property type="nucleotide sequence ID" value="NZ_BAABHW010000003.1"/>
</dbReference>
<evidence type="ECO:0000256" key="2">
    <source>
        <dbReference type="ARBA" id="ARBA00005811"/>
    </source>
</evidence>
<evidence type="ECO:0000256" key="5">
    <source>
        <dbReference type="ARBA" id="ARBA00022989"/>
    </source>
</evidence>